<accession>A0ABU3SFI8</accession>
<dbReference type="Pfam" id="PF09356">
    <property type="entry name" value="Phage_BR0599"/>
    <property type="match status" value="1"/>
</dbReference>
<keyword evidence="3" id="KW-1185">Reference proteome</keyword>
<name>A0ABU3SFI8_9HYPH</name>
<dbReference type="NCBIfam" id="TIGR02218">
    <property type="entry name" value="phg_TIGR02218"/>
    <property type="match status" value="1"/>
</dbReference>
<reference evidence="2 3" key="1">
    <citation type="submission" date="2023-09" db="EMBL/GenBank/DDBJ databases">
        <title>Whole genome shotgun sequencing (WGS) of Bosea sp. ZW T0_25, isolated from stored onions (Allium cepa).</title>
        <authorList>
            <person name="Stoll D.A."/>
            <person name="Huch M."/>
        </authorList>
    </citation>
    <scope>NUCLEOTIDE SEQUENCE [LARGE SCALE GENOMIC DNA]</scope>
    <source>
        <strain evidence="2 3">ZW T0_25</strain>
    </source>
</reference>
<evidence type="ECO:0000259" key="1">
    <source>
        <dbReference type="Pfam" id="PF09356"/>
    </source>
</evidence>
<gene>
    <name evidence="2" type="ORF">RKE40_26415</name>
</gene>
<comment type="caution">
    <text evidence="2">The sequence shown here is derived from an EMBL/GenBank/DDBJ whole genome shotgun (WGS) entry which is preliminary data.</text>
</comment>
<proteinExistence type="predicted"/>
<dbReference type="InterPro" id="IPR018964">
    <property type="entry name" value="Phage_phiJL001_Gp84_C"/>
</dbReference>
<protein>
    <submittedName>
        <fullName evidence="2">DUF2163 domain-containing protein</fullName>
    </submittedName>
</protein>
<dbReference type="Pfam" id="PF09931">
    <property type="entry name" value="Phage_phiJL001_Gp84_N"/>
    <property type="match status" value="1"/>
</dbReference>
<dbReference type="RefSeq" id="WP_316021150.1">
    <property type="nucleotide sequence ID" value="NZ_JAWDID010000069.1"/>
</dbReference>
<dbReference type="InterPro" id="IPR011928">
    <property type="entry name" value="Phage_phiJL001_Gp84"/>
</dbReference>
<organism evidence="2 3">
    <name type="scientific">Bosea rubneri</name>
    <dbReference type="NCBI Taxonomy" id="3075434"/>
    <lineage>
        <taxon>Bacteria</taxon>
        <taxon>Pseudomonadati</taxon>
        <taxon>Pseudomonadota</taxon>
        <taxon>Alphaproteobacteria</taxon>
        <taxon>Hyphomicrobiales</taxon>
        <taxon>Boseaceae</taxon>
        <taxon>Bosea</taxon>
    </lineage>
</organism>
<sequence>MRNLPSALAAHVAGEATTLCRCWSLTRRDGAVLGFTDHDRDLAFDGILFQARSGLEAAEATTELGFATGGGEVLGAFAASGLSEAELSRGLYDDARVVLWLVNWADPGQRALLETGFVGEIKRSDSTFSAEVRGLGKAFDEEKGGLYIASCAADLGDARCGVSAAVAEGVVEATDGRLAITTAGLAGYSDGYFSGGRLVFTAGANVGFASEVKTHRTADGVVTLQLWQAAPAPIAAGDAFTVTAGCDKSFATCRSKFGNGINFRGFPHLPGNDFIVGGVRPSDPGAGPFDGGSLFR</sequence>
<dbReference type="Proteomes" id="UP001254257">
    <property type="component" value="Unassembled WGS sequence"/>
</dbReference>
<feature type="domain" description="Bacteriophage phiJL001 Gp84 C-terminal" evidence="1">
    <location>
        <begin position="191"/>
        <end position="273"/>
    </location>
</feature>
<evidence type="ECO:0000313" key="3">
    <source>
        <dbReference type="Proteomes" id="UP001254257"/>
    </source>
</evidence>
<dbReference type="EMBL" id="JAWDID010000069">
    <property type="protein sequence ID" value="MDU0343436.1"/>
    <property type="molecule type" value="Genomic_DNA"/>
</dbReference>
<evidence type="ECO:0000313" key="2">
    <source>
        <dbReference type="EMBL" id="MDU0343436.1"/>
    </source>
</evidence>